<sequence length="198" mass="21288">MDYTTLDLTLVSAKGLTKAGKLSVYAVASISDSRTVFSKVQKFKTPFHKDGGLDPTWNFPMKFTLNKAAGPTTLVVKIKGARMLVDKNLGEVRVPIKELLVGEGKTMQIVSYHMIGRDGEVKGVVSFSYKFGEKTFGGYSSGKGVRSGYQPQAVQGAGGHSSSDVANSAGCGGVRRAKSFPTFSKRVFRSRVLAPLVR</sequence>
<dbReference type="EMBL" id="CM007892">
    <property type="protein sequence ID" value="OTG30122.1"/>
    <property type="molecule type" value="Genomic_DNA"/>
</dbReference>
<dbReference type="CDD" id="cd04051">
    <property type="entry name" value="C2_SRC2_like"/>
    <property type="match status" value="1"/>
</dbReference>
<dbReference type="InParanoid" id="A0A251V589"/>
<dbReference type="SMART" id="SM00239">
    <property type="entry name" value="C2"/>
    <property type="match status" value="1"/>
</dbReference>
<dbReference type="Proteomes" id="UP000215914">
    <property type="component" value="Chromosome 3"/>
</dbReference>
<dbReference type="Pfam" id="PF00168">
    <property type="entry name" value="C2"/>
    <property type="match status" value="1"/>
</dbReference>
<dbReference type="PANTHER" id="PTHR32246:SF173">
    <property type="entry name" value="C2 DOMAIN-CONTAINING PROTEIN"/>
    <property type="match status" value="1"/>
</dbReference>
<reference evidence="4" key="2">
    <citation type="submission" date="2017-02" db="EMBL/GenBank/DDBJ databases">
        <title>Sunflower complete genome.</title>
        <authorList>
            <person name="Langlade N."/>
            <person name="Munos S."/>
        </authorList>
    </citation>
    <scope>NUCLEOTIDE SEQUENCE [LARGE SCALE GENOMIC DNA]</scope>
    <source>
        <tissue evidence="4">Leaves</tissue>
    </source>
</reference>
<dbReference type="Gramene" id="mRNA:HanXRQr2_Chr03g0087971">
    <property type="protein sequence ID" value="CDS:HanXRQr2_Chr03g0087971.1"/>
    <property type="gene ID" value="HanXRQr2_Chr03g0087971"/>
</dbReference>
<evidence type="ECO:0000313" key="5">
    <source>
        <dbReference type="Proteomes" id="UP000215914"/>
    </source>
</evidence>
<reference evidence="3" key="3">
    <citation type="submission" date="2020-06" db="EMBL/GenBank/DDBJ databases">
        <title>Helianthus annuus Genome sequencing and assembly Release 2.</title>
        <authorList>
            <person name="Gouzy J."/>
            <person name="Langlade N."/>
            <person name="Munos S."/>
        </authorList>
    </citation>
    <scope>NUCLEOTIDE SEQUENCE</scope>
    <source>
        <tissue evidence="3">Leaves</tissue>
    </source>
</reference>
<dbReference type="Gene3D" id="2.60.40.150">
    <property type="entry name" value="C2 domain"/>
    <property type="match status" value="1"/>
</dbReference>
<name>A0A251V589_HELAN</name>
<evidence type="ECO:0000259" key="2">
    <source>
        <dbReference type="PROSITE" id="PS50004"/>
    </source>
</evidence>
<gene>
    <name evidence="4" type="ORF">HannXRQ_Chr03g0060971</name>
    <name evidence="3" type="ORF">HanXRQr2_Chr03g0087971</name>
</gene>
<keyword evidence="5" id="KW-1185">Reference proteome</keyword>
<feature type="domain" description="C2" evidence="2">
    <location>
        <begin position="1"/>
        <end position="110"/>
    </location>
</feature>
<dbReference type="EMBL" id="MNCJ02000318">
    <property type="protein sequence ID" value="KAF5812574.1"/>
    <property type="molecule type" value="Genomic_DNA"/>
</dbReference>
<proteinExistence type="predicted"/>
<dbReference type="GO" id="GO:0006952">
    <property type="term" value="P:defense response"/>
    <property type="evidence" value="ECO:0007669"/>
    <property type="project" value="InterPro"/>
</dbReference>
<dbReference type="OrthoDB" id="270970at2759"/>
<evidence type="ECO:0000256" key="1">
    <source>
        <dbReference type="SAM" id="MobiDB-lite"/>
    </source>
</evidence>
<evidence type="ECO:0000313" key="3">
    <source>
        <dbReference type="EMBL" id="KAF5812574.1"/>
    </source>
</evidence>
<dbReference type="InterPro" id="IPR044750">
    <property type="entry name" value="C2_SRC2/BAP"/>
</dbReference>
<evidence type="ECO:0000313" key="4">
    <source>
        <dbReference type="EMBL" id="OTG30122.1"/>
    </source>
</evidence>
<dbReference type="PROSITE" id="PS50004">
    <property type="entry name" value="C2"/>
    <property type="match status" value="1"/>
</dbReference>
<dbReference type="SUPFAM" id="SSF49562">
    <property type="entry name" value="C2 domain (Calcium/lipid-binding domain, CaLB)"/>
    <property type="match status" value="1"/>
</dbReference>
<organism evidence="4 5">
    <name type="scientific">Helianthus annuus</name>
    <name type="common">Common sunflower</name>
    <dbReference type="NCBI Taxonomy" id="4232"/>
    <lineage>
        <taxon>Eukaryota</taxon>
        <taxon>Viridiplantae</taxon>
        <taxon>Streptophyta</taxon>
        <taxon>Embryophyta</taxon>
        <taxon>Tracheophyta</taxon>
        <taxon>Spermatophyta</taxon>
        <taxon>Magnoliopsida</taxon>
        <taxon>eudicotyledons</taxon>
        <taxon>Gunneridae</taxon>
        <taxon>Pentapetalae</taxon>
        <taxon>asterids</taxon>
        <taxon>campanulids</taxon>
        <taxon>Asterales</taxon>
        <taxon>Asteraceae</taxon>
        <taxon>Asteroideae</taxon>
        <taxon>Heliantheae alliance</taxon>
        <taxon>Heliantheae</taxon>
        <taxon>Helianthus</taxon>
    </lineage>
</organism>
<dbReference type="PANTHER" id="PTHR32246">
    <property type="entry name" value="INGRESSION PROTEIN FIC1"/>
    <property type="match status" value="1"/>
</dbReference>
<feature type="region of interest" description="Disordered" evidence="1">
    <location>
        <begin position="150"/>
        <end position="170"/>
    </location>
</feature>
<accession>A0A251V589</accession>
<dbReference type="InterPro" id="IPR000008">
    <property type="entry name" value="C2_dom"/>
</dbReference>
<dbReference type="InterPro" id="IPR035892">
    <property type="entry name" value="C2_domain_sf"/>
</dbReference>
<protein>
    <submittedName>
        <fullName evidence="3 4">C2 domain-containing protein</fullName>
    </submittedName>
</protein>
<dbReference type="AlphaFoldDB" id="A0A251V589"/>
<reference evidence="3 5" key="1">
    <citation type="journal article" date="2017" name="Nature">
        <title>The sunflower genome provides insights into oil metabolism, flowering and Asterid evolution.</title>
        <authorList>
            <person name="Badouin H."/>
            <person name="Gouzy J."/>
            <person name="Grassa C.J."/>
            <person name="Murat F."/>
            <person name="Staton S.E."/>
            <person name="Cottret L."/>
            <person name="Lelandais-Briere C."/>
            <person name="Owens G.L."/>
            <person name="Carrere S."/>
            <person name="Mayjonade B."/>
            <person name="Legrand L."/>
            <person name="Gill N."/>
            <person name="Kane N.C."/>
            <person name="Bowers J.E."/>
            <person name="Hubner S."/>
            <person name="Bellec A."/>
            <person name="Berard A."/>
            <person name="Berges H."/>
            <person name="Blanchet N."/>
            <person name="Boniface M.C."/>
            <person name="Brunel D."/>
            <person name="Catrice O."/>
            <person name="Chaidir N."/>
            <person name="Claudel C."/>
            <person name="Donnadieu C."/>
            <person name="Faraut T."/>
            <person name="Fievet G."/>
            <person name="Helmstetter N."/>
            <person name="King M."/>
            <person name="Knapp S.J."/>
            <person name="Lai Z."/>
            <person name="Le Paslier M.C."/>
            <person name="Lippi Y."/>
            <person name="Lorenzon L."/>
            <person name="Mandel J.R."/>
            <person name="Marage G."/>
            <person name="Marchand G."/>
            <person name="Marquand E."/>
            <person name="Bret-Mestries E."/>
            <person name="Morien E."/>
            <person name="Nambeesan S."/>
            <person name="Nguyen T."/>
            <person name="Pegot-Espagnet P."/>
            <person name="Pouilly N."/>
            <person name="Raftis F."/>
            <person name="Sallet E."/>
            <person name="Schiex T."/>
            <person name="Thomas J."/>
            <person name="Vandecasteele C."/>
            <person name="Vares D."/>
            <person name="Vear F."/>
            <person name="Vautrin S."/>
            <person name="Crespi M."/>
            <person name="Mangin B."/>
            <person name="Burke J.M."/>
            <person name="Salse J."/>
            <person name="Munos S."/>
            <person name="Vincourt P."/>
            <person name="Rieseberg L.H."/>
            <person name="Langlade N.B."/>
        </authorList>
    </citation>
    <scope>NUCLEOTIDE SEQUENCE [LARGE SCALE GENOMIC DNA]</scope>
    <source>
        <strain evidence="5">cv. SF193</strain>
        <tissue evidence="3">Leaves</tissue>
    </source>
</reference>